<evidence type="ECO:0000313" key="3">
    <source>
        <dbReference type="EMBL" id="KAK4210799.1"/>
    </source>
</evidence>
<dbReference type="Pfam" id="PF06985">
    <property type="entry name" value="HET"/>
    <property type="match status" value="1"/>
</dbReference>
<evidence type="ECO:0000256" key="1">
    <source>
        <dbReference type="SAM" id="MobiDB-lite"/>
    </source>
</evidence>
<feature type="compositionally biased region" description="Basic and acidic residues" evidence="1">
    <location>
        <begin position="592"/>
        <end position="604"/>
    </location>
</feature>
<gene>
    <name evidence="3" type="ORF">QBC37DRAFT_447552</name>
</gene>
<keyword evidence="4" id="KW-1185">Reference proteome</keyword>
<evidence type="ECO:0000259" key="2">
    <source>
        <dbReference type="Pfam" id="PF06985"/>
    </source>
</evidence>
<comment type="caution">
    <text evidence="3">The sequence shown here is derived from an EMBL/GenBank/DDBJ whole genome shotgun (WGS) entry which is preliminary data.</text>
</comment>
<feature type="compositionally biased region" description="Basic and acidic residues" evidence="1">
    <location>
        <begin position="651"/>
        <end position="669"/>
    </location>
</feature>
<organism evidence="3 4">
    <name type="scientific">Rhypophila decipiens</name>
    <dbReference type="NCBI Taxonomy" id="261697"/>
    <lineage>
        <taxon>Eukaryota</taxon>
        <taxon>Fungi</taxon>
        <taxon>Dikarya</taxon>
        <taxon>Ascomycota</taxon>
        <taxon>Pezizomycotina</taxon>
        <taxon>Sordariomycetes</taxon>
        <taxon>Sordariomycetidae</taxon>
        <taxon>Sordariales</taxon>
        <taxon>Naviculisporaceae</taxon>
        <taxon>Rhypophila</taxon>
    </lineage>
</organism>
<dbReference type="AlphaFoldDB" id="A0AAN6Y1C9"/>
<feature type="region of interest" description="Disordered" evidence="1">
    <location>
        <begin position="650"/>
        <end position="669"/>
    </location>
</feature>
<sequence length="669" mass="75773">MFDKLRIKIPTYARRVLRRSTLNDILNKKDNQPSPGSEPAFDASLKSYSSPANSYQYTPLSTSAGEIRLLKLLPSASPEDPLCIEISHHKLSSPTEQISSPRSSLASIRASLPDRWTAHEALYLDGRIMFHNKVEIHSSWTHPDPNVSGELKEPSSVQQQPELEPKYEALSYAWGSSGDKESALVFDPHNADRDPKCLSLRENLASALKHLRRPDLSRLLWVDAICIDQANLEERGEQVRRMGDIFALATRAVVWLGPASETSSLAFSVLRNYGGQVVPPPPEDCDKGTWQVIEDLCQRSWFHRLWVLQEIQLANTSSILQCGEDSIPWPVFRSAIELLTSHAFDATAQRFSKAHRALVICLPMVDLPLDALLLDNTSRKCSDDRDRIYEILSMAPPRFRASFVSDYTASVADVYKAAFIHHVHTTGRLTFLPMVNQRGEPGWNTWVPDFRQNSYLYYSLLGAGFCACSLSGAEMKQVSTRSIEIPGIIVDTVSRIRPLDAINSFADLRNMLETAGLERLQSSLYAPNTSLLDAYLSTLAFGTFREWMSHEYYPTLDQWKDIVKGLWPWLARAHRDEDRHHRVRFCRTAPDGKEELQMSDDPRPSEIPVPKPWQPLEAIRTRDDPTYFCRFENTETGEVINYDPRLSASSLRERGCPGRDDTTGLRDEI</sequence>
<feature type="region of interest" description="Disordered" evidence="1">
    <location>
        <begin position="26"/>
        <end position="45"/>
    </location>
</feature>
<reference evidence="3" key="1">
    <citation type="journal article" date="2023" name="Mol. Phylogenet. Evol.">
        <title>Genome-scale phylogeny and comparative genomics of the fungal order Sordariales.</title>
        <authorList>
            <person name="Hensen N."/>
            <person name="Bonometti L."/>
            <person name="Westerberg I."/>
            <person name="Brannstrom I.O."/>
            <person name="Guillou S."/>
            <person name="Cros-Aarteil S."/>
            <person name="Calhoun S."/>
            <person name="Haridas S."/>
            <person name="Kuo A."/>
            <person name="Mondo S."/>
            <person name="Pangilinan J."/>
            <person name="Riley R."/>
            <person name="LaButti K."/>
            <person name="Andreopoulos B."/>
            <person name="Lipzen A."/>
            <person name="Chen C."/>
            <person name="Yan M."/>
            <person name="Daum C."/>
            <person name="Ng V."/>
            <person name="Clum A."/>
            <person name="Steindorff A."/>
            <person name="Ohm R.A."/>
            <person name="Martin F."/>
            <person name="Silar P."/>
            <person name="Natvig D.O."/>
            <person name="Lalanne C."/>
            <person name="Gautier V."/>
            <person name="Ament-Velasquez S.L."/>
            <person name="Kruys A."/>
            <person name="Hutchinson M.I."/>
            <person name="Powell A.J."/>
            <person name="Barry K."/>
            <person name="Miller A.N."/>
            <person name="Grigoriev I.V."/>
            <person name="Debuchy R."/>
            <person name="Gladieux P."/>
            <person name="Hiltunen Thoren M."/>
            <person name="Johannesson H."/>
        </authorList>
    </citation>
    <scope>NUCLEOTIDE SEQUENCE</scope>
    <source>
        <strain evidence="3">PSN293</strain>
    </source>
</reference>
<feature type="region of interest" description="Disordered" evidence="1">
    <location>
        <begin position="592"/>
        <end position="611"/>
    </location>
</feature>
<proteinExistence type="predicted"/>
<dbReference type="EMBL" id="MU858165">
    <property type="protein sequence ID" value="KAK4210799.1"/>
    <property type="molecule type" value="Genomic_DNA"/>
</dbReference>
<accession>A0AAN6Y1C9</accession>
<dbReference type="InterPro" id="IPR010730">
    <property type="entry name" value="HET"/>
</dbReference>
<dbReference type="Proteomes" id="UP001301769">
    <property type="component" value="Unassembled WGS sequence"/>
</dbReference>
<feature type="domain" description="Heterokaryon incompatibility" evidence="2">
    <location>
        <begin position="167"/>
        <end position="310"/>
    </location>
</feature>
<dbReference type="PANTHER" id="PTHR24148:SF64">
    <property type="entry name" value="HETEROKARYON INCOMPATIBILITY DOMAIN-CONTAINING PROTEIN"/>
    <property type="match status" value="1"/>
</dbReference>
<dbReference type="PANTHER" id="PTHR24148">
    <property type="entry name" value="ANKYRIN REPEAT DOMAIN-CONTAINING PROTEIN 39 HOMOLOG-RELATED"/>
    <property type="match status" value="1"/>
</dbReference>
<protein>
    <submittedName>
        <fullName evidence="3">Heterokaryon incompatibility protein-domain-containing protein</fullName>
    </submittedName>
</protein>
<dbReference type="InterPro" id="IPR052895">
    <property type="entry name" value="HetReg/Transcr_Mod"/>
</dbReference>
<evidence type="ECO:0000313" key="4">
    <source>
        <dbReference type="Proteomes" id="UP001301769"/>
    </source>
</evidence>
<name>A0AAN6Y1C9_9PEZI</name>
<reference evidence="3" key="2">
    <citation type="submission" date="2023-05" db="EMBL/GenBank/DDBJ databases">
        <authorList>
            <consortium name="Lawrence Berkeley National Laboratory"/>
            <person name="Steindorff A."/>
            <person name="Hensen N."/>
            <person name="Bonometti L."/>
            <person name="Westerberg I."/>
            <person name="Brannstrom I.O."/>
            <person name="Guillou S."/>
            <person name="Cros-Aarteil S."/>
            <person name="Calhoun S."/>
            <person name="Haridas S."/>
            <person name="Kuo A."/>
            <person name="Mondo S."/>
            <person name="Pangilinan J."/>
            <person name="Riley R."/>
            <person name="Labutti K."/>
            <person name="Andreopoulos B."/>
            <person name="Lipzen A."/>
            <person name="Chen C."/>
            <person name="Yanf M."/>
            <person name="Daum C."/>
            <person name="Ng V."/>
            <person name="Clum A."/>
            <person name="Ohm R."/>
            <person name="Martin F."/>
            <person name="Silar P."/>
            <person name="Natvig D."/>
            <person name="Lalanne C."/>
            <person name="Gautier V."/>
            <person name="Ament-Velasquez S.L."/>
            <person name="Kruys A."/>
            <person name="Hutchinson M.I."/>
            <person name="Powell A.J."/>
            <person name="Barry K."/>
            <person name="Miller A.N."/>
            <person name="Grigoriev I.V."/>
            <person name="Debuchy R."/>
            <person name="Gladieux P."/>
            <person name="Thoren M.H."/>
            <person name="Johannesson H."/>
        </authorList>
    </citation>
    <scope>NUCLEOTIDE SEQUENCE</scope>
    <source>
        <strain evidence="3">PSN293</strain>
    </source>
</reference>